<evidence type="ECO:0000313" key="9">
    <source>
        <dbReference type="Proteomes" id="UP000518892"/>
    </source>
</evidence>
<evidence type="ECO:0000256" key="4">
    <source>
        <dbReference type="ARBA" id="ARBA00022989"/>
    </source>
</evidence>
<keyword evidence="4 6" id="KW-1133">Transmembrane helix</keyword>
<keyword evidence="2" id="KW-1003">Cell membrane</keyword>
<dbReference type="Pfam" id="PF06271">
    <property type="entry name" value="RDD"/>
    <property type="match status" value="1"/>
</dbReference>
<feature type="transmembrane region" description="Helical" evidence="6">
    <location>
        <begin position="115"/>
        <end position="134"/>
    </location>
</feature>
<evidence type="ECO:0000256" key="2">
    <source>
        <dbReference type="ARBA" id="ARBA00022475"/>
    </source>
</evidence>
<feature type="domain" description="RDD" evidence="7">
    <location>
        <begin position="13"/>
        <end position="146"/>
    </location>
</feature>
<feature type="transmembrane region" description="Helical" evidence="6">
    <location>
        <begin position="20"/>
        <end position="44"/>
    </location>
</feature>
<comment type="caution">
    <text evidence="8">The sequence shown here is derived from an EMBL/GenBank/DDBJ whole genome shotgun (WGS) entry which is preliminary data.</text>
</comment>
<evidence type="ECO:0000256" key="6">
    <source>
        <dbReference type="SAM" id="Phobius"/>
    </source>
</evidence>
<keyword evidence="5 6" id="KW-0472">Membrane</keyword>
<dbReference type="AlphaFoldDB" id="A0A7W5HM60"/>
<gene>
    <name evidence="8" type="ORF">FHR97_003289</name>
</gene>
<dbReference type="PANTHER" id="PTHR36115">
    <property type="entry name" value="PROLINE-RICH ANTIGEN HOMOLOG-RELATED"/>
    <property type="match status" value="1"/>
</dbReference>
<proteinExistence type="predicted"/>
<dbReference type="RefSeq" id="WP_183384865.1">
    <property type="nucleotide sequence ID" value="NZ_JACHXR010000012.1"/>
</dbReference>
<evidence type="ECO:0000313" key="8">
    <source>
        <dbReference type="EMBL" id="MBB3232421.1"/>
    </source>
</evidence>
<organism evidence="8 9">
    <name type="scientific">Halomonas stenophila</name>
    <dbReference type="NCBI Taxonomy" id="795312"/>
    <lineage>
        <taxon>Bacteria</taxon>
        <taxon>Pseudomonadati</taxon>
        <taxon>Pseudomonadota</taxon>
        <taxon>Gammaproteobacteria</taxon>
        <taxon>Oceanospirillales</taxon>
        <taxon>Halomonadaceae</taxon>
        <taxon>Halomonas</taxon>
    </lineage>
</organism>
<dbReference type="EMBL" id="JACHXR010000012">
    <property type="protein sequence ID" value="MBB3232421.1"/>
    <property type="molecule type" value="Genomic_DNA"/>
</dbReference>
<keyword evidence="9" id="KW-1185">Reference proteome</keyword>
<dbReference type="InterPro" id="IPR051791">
    <property type="entry name" value="Pra-immunoreactive"/>
</dbReference>
<dbReference type="InterPro" id="IPR010432">
    <property type="entry name" value="RDD"/>
</dbReference>
<evidence type="ECO:0000256" key="5">
    <source>
        <dbReference type="ARBA" id="ARBA00023136"/>
    </source>
</evidence>
<dbReference type="PANTHER" id="PTHR36115:SF10">
    <property type="entry name" value="RDD DOMAIN-CONTAINING PROTEIN"/>
    <property type="match status" value="1"/>
</dbReference>
<evidence type="ECO:0000259" key="7">
    <source>
        <dbReference type="Pfam" id="PF06271"/>
    </source>
</evidence>
<sequence>MQRRFDHLDDAWPAGLGRRLGAMLYDGLLVLALWIVITGGHVAVTRLVIGLPPEQVGLGAAQVLSLRLLMALSAYAFFAYFWTRGGMTLGMQAWRLRVQTTDGRSITLLQSLQRFLVGALSFLPLGLGHLWVLFDAEKRSWSDLVSGTRVVVLPKAAKRKP</sequence>
<evidence type="ECO:0000256" key="3">
    <source>
        <dbReference type="ARBA" id="ARBA00022692"/>
    </source>
</evidence>
<accession>A0A7W5HM60</accession>
<comment type="subcellular location">
    <subcellularLocation>
        <location evidence="1">Cell membrane</location>
        <topology evidence="1">Multi-pass membrane protein</topology>
    </subcellularLocation>
</comment>
<keyword evidence="3 6" id="KW-0812">Transmembrane</keyword>
<protein>
    <submittedName>
        <fullName evidence="8">Putative RDD family membrane protein YckC</fullName>
    </submittedName>
</protein>
<evidence type="ECO:0000256" key="1">
    <source>
        <dbReference type="ARBA" id="ARBA00004651"/>
    </source>
</evidence>
<feature type="transmembrane region" description="Helical" evidence="6">
    <location>
        <begin position="64"/>
        <end position="82"/>
    </location>
</feature>
<name>A0A7W5HM60_9GAMM</name>
<dbReference type="Proteomes" id="UP000518892">
    <property type="component" value="Unassembled WGS sequence"/>
</dbReference>
<dbReference type="GO" id="GO:0005886">
    <property type="term" value="C:plasma membrane"/>
    <property type="evidence" value="ECO:0007669"/>
    <property type="project" value="UniProtKB-SubCell"/>
</dbReference>
<reference evidence="8 9" key="1">
    <citation type="submission" date="2020-08" db="EMBL/GenBank/DDBJ databases">
        <title>Genomic Encyclopedia of Type Strains, Phase III (KMG-III): the genomes of soil and plant-associated and newly described type strains.</title>
        <authorList>
            <person name="Whitman W."/>
        </authorList>
    </citation>
    <scope>NUCLEOTIDE SEQUENCE [LARGE SCALE GENOMIC DNA]</scope>
    <source>
        <strain evidence="8 9">CECT 7744</strain>
    </source>
</reference>